<dbReference type="OrthoDB" id="5960226at2759"/>
<keyword evidence="2" id="KW-1185">Reference proteome</keyword>
<reference evidence="1 2" key="1">
    <citation type="journal article" date="2014" name="PLoS ONE">
        <title>Global Analysis of Gene Expression Profiles in Physic Nut (Jatropha curcas L.) Seedlings Exposed to Salt Stress.</title>
        <authorList>
            <person name="Zhang L."/>
            <person name="Zhang C."/>
            <person name="Wu P."/>
            <person name="Chen Y."/>
            <person name="Li M."/>
            <person name="Jiang H."/>
            <person name="Wu G."/>
        </authorList>
    </citation>
    <scope>NUCLEOTIDE SEQUENCE [LARGE SCALE GENOMIC DNA]</scope>
    <source>
        <strain evidence="2">cv. GZQX0401</strain>
        <tissue evidence="1">Young leaves</tissue>
    </source>
</reference>
<gene>
    <name evidence="1" type="ORF">JCGZ_09996</name>
</gene>
<organism evidence="1 2">
    <name type="scientific">Jatropha curcas</name>
    <name type="common">Barbados nut</name>
    <dbReference type="NCBI Taxonomy" id="180498"/>
    <lineage>
        <taxon>Eukaryota</taxon>
        <taxon>Viridiplantae</taxon>
        <taxon>Streptophyta</taxon>
        <taxon>Embryophyta</taxon>
        <taxon>Tracheophyta</taxon>
        <taxon>Spermatophyta</taxon>
        <taxon>Magnoliopsida</taxon>
        <taxon>eudicotyledons</taxon>
        <taxon>Gunneridae</taxon>
        <taxon>Pentapetalae</taxon>
        <taxon>rosids</taxon>
        <taxon>fabids</taxon>
        <taxon>Malpighiales</taxon>
        <taxon>Euphorbiaceae</taxon>
        <taxon>Crotonoideae</taxon>
        <taxon>Jatropheae</taxon>
        <taxon>Jatropha</taxon>
    </lineage>
</organism>
<dbReference type="AlphaFoldDB" id="A0A067KUS2"/>
<dbReference type="GO" id="GO:0007095">
    <property type="term" value="P:mitotic G2 DNA damage checkpoint signaling"/>
    <property type="evidence" value="ECO:0007669"/>
    <property type="project" value="TreeGrafter"/>
</dbReference>
<dbReference type="GO" id="GO:0003682">
    <property type="term" value="F:chromatin binding"/>
    <property type="evidence" value="ECO:0007669"/>
    <property type="project" value="TreeGrafter"/>
</dbReference>
<dbReference type="EMBL" id="KK914457">
    <property type="protein sequence ID" value="KDP36030.1"/>
    <property type="molecule type" value="Genomic_DNA"/>
</dbReference>
<dbReference type="STRING" id="180498.A0A067KUS2"/>
<evidence type="ECO:0000313" key="2">
    <source>
        <dbReference type="Proteomes" id="UP000027138"/>
    </source>
</evidence>
<protein>
    <submittedName>
        <fullName evidence="1">Uncharacterized protein</fullName>
    </submittedName>
</protein>
<proteinExistence type="predicted"/>
<dbReference type="InterPro" id="IPR032739">
    <property type="entry name" value="MRNIP"/>
</dbReference>
<sequence length="229" mass="25988">MASIVFIAGYKAKDIRKFVQSFNMSRNDGGDHQSLTEIASPVDSGSLLEHQQKKRRCDWSEYLDVEEDGNKDNVKEEDEEGDGLRLKIVTELPQEMFMKSKLRKHCSGSGTGGGGSDDLYRPAFSKRNIKRPIVSQEKEAKENQPAKVIGYSNRNGYMTRNFKEQQNPTQLTMATKASKWNAYIAHDEDEFKAGSGTNFVDEMDHCSNIVWEAILDNQKVEDDIHPDFI</sequence>
<dbReference type="PANTHER" id="PTHR15863">
    <property type="entry name" value="MRN COMPLEX-INTERACTING PROTEIN"/>
    <property type="match status" value="1"/>
</dbReference>
<dbReference type="Proteomes" id="UP000027138">
    <property type="component" value="Unassembled WGS sequence"/>
</dbReference>
<evidence type="ECO:0000313" key="1">
    <source>
        <dbReference type="EMBL" id="KDP36030.1"/>
    </source>
</evidence>
<accession>A0A067KUS2</accession>
<name>A0A067KUS2_JATCU</name>
<dbReference type="PANTHER" id="PTHR15863:SF2">
    <property type="entry name" value="MRN COMPLEX-INTERACTING PROTEIN"/>
    <property type="match status" value="1"/>
</dbReference>
<dbReference type="GO" id="GO:0005634">
    <property type="term" value="C:nucleus"/>
    <property type="evidence" value="ECO:0007669"/>
    <property type="project" value="TreeGrafter"/>
</dbReference>